<gene>
    <name evidence="3" type="ORF">Clacol_005177</name>
</gene>
<evidence type="ECO:0000313" key="3">
    <source>
        <dbReference type="EMBL" id="GJJ10948.1"/>
    </source>
</evidence>
<feature type="compositionally biased region" description="Polar residues" evidence="1">
    <location>
        <begin position="10"/>
        <end position="33"/>
    </location>
</feature>
<sequence length="391" mass="43333">MTSKRDMYTSLPSTNIPEDSNPISSSESAQRNDSIIKETEEPKPPPQVTFPNGGLVAWLNVFGSTFMLSLAQAHHYYEVFLPQALGQGIAMGCMFLPSVPVLAQYLSVRRSIVMGLGVSGMKFLSFPSLGLALTFRDRVFNSWRSHSHDVEPPVQRYLGFIALGMLIIANLIMKPRFPRRPSPSKEENIKLLKKILTDTPFHFVIIGYQFPYTHALLNDIIILGFILSMFQQRFSLLQLFGIFHGINETLAFYSIAIMNMASFFGIIIPNFAADHYGAMNIVGPSALISGALIFAMFGAKTVTGFVVFAILYGFFSGACLALSLAGCTAFLDNMSEVGIQNGIVMWALSFALLTGNPIFGALLHPPEYRWERPVIFCGVSFLMNLIHKEKD</sequence>
<keyword evidence="2" id="KW-1133">Transmembrane helix</keyword>
<evidence type="ECO:0000256" key="1">
    <source>
        <dbReference type="SAM" id="MobiDB-lite"/>
    </source>
</evidence>
<dbReference type="PANTHER" id="PTHR11360:SF234">
    <property type="entry name" value="MFS-TYPE TRANSPORTER DBAD-RELATED"/>
    <property type="match status" value="1"/>
</dbReference>
<feature type="transmembrane region" description="Helical" evidence="2">
    <location>
        <begin position="55"/>
        <end position="73"/>
    </location>
</feature>
<feature type="transmembrane region" description="Helical" evidence="2">
    <location>
        <begin position="278"/>
        <end position="298"/>
    </location>
</feature>
<feature type="transmembrane region" description="Helical" evidence="2">
    <location>
        <begin position="85"/>
        <end position="106"/>
    </location>
</feature>
<feature type="transmembrane region" description="Helical" evidence="2">
    <location>
        <begin position="112"/>
        <end position="135"/>
    </location>
</feature>
<keyword evidence="2" id="KW-0472">Membrane</keyword>
<dbReference type="EMBL" id="BPWL01000006">
    <property type="protein sequence ID" value="GJJ10948.1"/>
    <property type="molecule type" value="Genomic_DNA"/>
</dbReference>
<dbReference type="InterPro" id="IPR036259">
    <property type="entry name" value="MFS_trans_sf"/>
</dbReference>
<feature type="transmembrane region" description="Helical" evidence="2">
    <location>
        <begin position="156"/>
        <end position="173"/>
    </location>
</feature>
<dbReference type="Gene3D" id="1.20.1250.20">
    <property type="entry name" value="MFS general substrate transporter like domains"/>
    <property type="match status" value="1"/>
</dbReference>
<reference evidence="3" key="1">
    <citation type="submission" date="2021-10" db="EMBL/GenBank/DDBJ databases">
        <title>De novo Genome Assembly of Clathrus columnatus (Basidiomycota, Fungi) Using Illumina and Nanopore Sequence Data.</title>
        <authorList>
            <person name="Ogiso-Tanaka E."/>
            <person name="Itagaki H."/>
            <person name="Hosoya T."/>
            <person name="Hosaka K."/>
        </authorList>
    </citation>
    <scope>NUCLEOTIDE SEQUENCE</scope>
    <source>
        <strain evidence="3">MO-923</strain>
    </source>
</reference>
<keyword evidence="4" id="KW-1185">Reference proteome</keyword>
<dbReference type="SUPFAM" id="SSF103473">
    <property type="entry name" value="MFS general substrate transporter"/>
    <property type="match status" value="1"/>
</dbReference>
<evidence type="ECO:0000313" key="4">
    <source>
        <dbReference type="Proteomes" id="UP001050691"/>
    </source>
</evidence>
<feature type="transmembrane region" description="Helical" evidence="2">
    <location>
        <begin position="305"/>
        <end position="331"/>
    </location>
</feature>
<comment type="caution">
    <text evidence="3">The sequence shown here is derived from an EMBL/GenBank/DDBJ whole genome shotgun (WGS) entry which is preliminary data.</text>
</comment>
<accession>A0AAV5AE52</accession>
<dbReference type="PANTHER" id="PTHR11360">
    <property type="entry name" value="MONOCARBOXYLATE TRANSPORTER"/>
    <property type="match status" value="1"/>
</dbReference>
<feature type="compositionally biased region" description="Basic and acidic residues" evidence="1">
    <location>
        <begin position="34"/>
        <end position="43"/>
    </location>
</feature>
<protein>
    <submittedName>
        <fullName evidence="3">Uncharacterized protein</fullName>
    </submittedName>
</protein>
<proteinExistence type="predicted"/>
<dbReference type="InterPro" id="IPR050327">
    <property type="entry name" value="Proton-linked_MCT"/>
</dbReference>
<keyword evidence="2" id="KW-0812">Transmembrane</keyword>
<dbReference type="AlphaFoldDB" id="A0AAV5AE52"/>
<organism evidence="3 4">
    <name type="scientific">Clathrus columnatus</name>
    <dbReference type="NCBI Taxonomy" id="1419009"/>
    <lineage>
        <taxon>Eukaryota</taxon>
        <taxon>Fungi</taxon>
        <taxon>Dikarya</taxon>
        <taxon>Basidiomycota</taxon>
        <taxon>Agaricomycotina</taxon>
        <taxon>Agaricomycetes</taxon>
        <taxon>Phallomycetidae</taxon>
        <taxon>Phallales</taxon>
        <taxon>Clathraceae</taxon>
        <taxon>Clathrus</taxon>
    </lineage>
</organism>
<name>A0AAV5AE52_9AGAM</name>
<evidence type="ECO:0000256" key="2">
    <source>
        <dbReference type="SAM" id="Phobius"/>
    </source>
</evidence>
<feature type="transmembrane region" description="Helical" evidence="2">
    <location>
        <begin position="250"/>
        <end position="272"/>
    </location>
</feature>
<feature type="region of interest" description="Disordered" evidence="1">
    <location>
        <begin position="1"/>
        <end position="47"/>
    </location>
</feature>
<dbReference type="Proteomes" id="UP001050691">
    <property type="component" value="Unassembled WGS sequence"/>
</dbReference>
<feature type="transmembrane region" description="Helical" evidence="2">
    <location>
        <begin position="343"/>
        <end position="363"/>
    </location>
</feature>